<accession>A0A1H3GA54</accession>
<dbReference type="RefSeq" id="WP_089879363.1">
    <property type="nucleotide sequence ID" value="NZ_FNPF01000002.1"/>
</dbReference>
<dbReference type="Pfam" id="PF00300">
    <property type="entry name" value="His_Phos_1"/>
    <property type="match status" value="1"/>
</dbReference>
<dbReference type="InterPro" id="IPR013078">
    <property type="entry name" value="His_Pase_superF_clade-1"/>
</dbReference>
<dbReference type="SUPFAM" id="SSF53254">
    <property type="entry name" value="Phosphoglycerate mutase-like"/>
    <property type="match status" value="1"/>
</dbReference>
<dbReference type="Gene3D" id="3.40.50.1240">
    <property type="entry name" value="Phosphoglycerate mutase-like"/>
    <property type="match status" value="1"/>
</dbReference>
<dbReference type="AlphaFoldDB" id="A0A1H3GA54"/>
<dbReference type="OrthoDB" id="9781415at2"/>
<organism evidence="1 2">
    <name type="scientific">Citreimonas salinaria</name>
    <dbReference type="NCBI Taxonomy" id="321339"/>
    <lineage>
        <taxon>Bacteria</taxon>
        <taxon>Pseudomonadati</taxon>
        <taxon>Pseudomonadota</taxon>
        <taxon>Alphaproteobacteria</taxon>
        <taxon>Rhodobacterales</taxon>
        <taxon>Roseobacteraceae</taxon>
        <taxon>Citreimonas</taxon>
    </lineage>
</organism>
<name>A0A1H3GA54_9RHOB</name>
<sequence>MALTLLRHTKPDVARGVCYGMTELALAATFAEEAAAIVRDLPRPARILTSPLSRCRLLAEHLGALFDLPAQVDPRWREMDFGGWEGRAWDRIPRAGLDAWAEDFRNYSGHGGESVAQLEARIREALAASPEGALIVTHAGCIKAACAIRDTRDGWDTKPAFGEAIRLPDAPAA</sequence>
<dbReference type="SMART" id="SM00855">
    <property type="entry name" value="PGAM"/>
    <property type="match status" value="1"/>
</dbReference>
<evidence type="ECO:0000313" key="1">
    <source>
        <dbReference type="EMBL" id="SDY00212.1"/>
    </source>
</evidence>
<reference evidence="1 2" key="1">
    <citation type="submission" date="2016-10" db="EMBL/GenBank/DDBJ databases">
        <authorList>
            <person name="de Groot N.N."/>
        </authorList>
    </citation>
    <scope>NUCLEOTIDE SEQUENCE [LARGE SCALE GENOMIC DNA]</scope>
    <source>
        <strain evidence="1 2">DSM 26880</strain>
    </source>
</reference>
<evidence type="ECO:0000313" key="2">
    <source>
        <dbReference type="Proteomes" id="UP000199286"/>
    </source>
</evidence>
<gene>
    <name evidence="1" type="ORF">SAMN05444340_102244</name>
</gene>
<dbReference type="STRING" id="321339.SAMN05444340_102244"/>
<dbReference type="Proteomes" id="UP000199286">
    <property type="component" value="Unassembled WGS sequence"/>
</dbReference>
<protein>
    <submittedName>
        <fullName evidence="1">Alpha-ribazole phosphatase</fullName>
    </submittedName>
</protein>
<dbReference type="EMBL" id="FNPF01000002">
    <property type="protein sequence ID" value="SDY00212.1"/>
    <property type="molecule type" value="Genomic_DNA"/>
</dbReference>
<dbReference type="InterPro" id="IPR029033">
    <property type="entry name" value="His_PPase_superfam"/>
</dbReference>
<keyword evidence="2" id="KW-1185">Reference proteome</keyword>
<proteinExistence type="predicted"/>